<accession>A0A941DC36</accession>
<dbReference type="AlphaFoldDB" id="A0A941DC36"/>
<dbReference type="GO" id="GO:0005886">
    <property type="term" value="C:plasma membrane"/>
    <property type="evidence" value="ECO:0007669"/>
    <property type="project" value="UniProtKB-SubCell"/>
</dbReference>
<keyword evidence="4 7" id="KW-0812">Transmembrane</keyword>
<dbReference type="InterPro" id="IPR032816">
    <property type="entry name" value="VTT_dom"/>
</dbReference>
<keyword evidence="5 7" id="KW-1133">Transmembrane helix</keyword>
<dbReference type="Pfam" id="PF09335">
    <property type="entry name" value="VTT_dom"/>
    <property type="match status" value="1"/>
</dbReference>
<dbReference type="RefSeq" id="WP_211602878.1">
    <property type="nucleotide sequence ID" value="NZ_JAGSNF010000013.1"/>
</dbReference>
<evidence type="ECO:0000256" key="3">
    <source>
        <dbReference type="ARBA" id="ARBA00022475"/>
    </source>
</evidence>
<feature type="domain" description="VTT" evidence="8">
    <location>
        <begin position="33"/>
        <end position="161"/>
    </location>
</feature>
<dbReference type="PANTHER" id="PTHR42709:SF6">
    <property type="entry name" value="UNDECAPRENYL PHOSPHATE TRANSPORTER A"/>
    <property type="match status" value="1"/>
</dbReference>
<evidence type="ECO:0000259" key="8">
    <source>
        <dbReference type="Pfam" id="PF09335"/>
    </source>
</evidence>
<evidence type="ECO:0000256" key="7">
    <source>
        <dbReference type="SAM" id="Phobius"/>
    </source>
</evidence>
<dbReference type="PANTHER" id="PTHR42709">
    <property type="entry name" value="ALKALINE PHOSPHATASE LIKE PROTEIN"/>
    <property type="match status" value="1"/>
</dbReference>
<feature type="transmembrane region" description="Helical" evidence="7">
    <location>
        <begin position="141"/>
        <end position="166"/>
    </location>
</feature>
<evidence type="ECO:0000256" key="5">
    <source>
        <dbReference type="ARBA" id="ARBA00022989"/>
    </source>
</evidence>
<evidence type="ECO:0000256" key="4">
    <source>
        <dbReference type="ARBA" id="ARBA00022692"/>
    </source>
</evidence>
<feature type="transmembrane region" description="Helical" evidence="7">
    <location>
        <begin position="56"/>
        <end position="80"/>
    </location>
</feature>
<evidence type="ECO:0000256" key="2">
    <source>
        <dbReference type="ARBA" id="ARBA00010792"/>
    </source>
</evidence>
<feature type="transmembrane region" description="Helical" evidence="7">
    <location>
        <begin position="178"/>
        <end position="195"/>
    </location>
</feature>
<dbReference type="InterPro" id="IPR051311">
    <property type="entry name" value="DedA_domain"/>
</dbReference>
<evidence type="ECO:0000313" key="9">
    <source>
        <dbReference type="EMBL" id="MBR7743622.1"/>
    </source>
</evidence>
<keyword evidence="3" id="KW-1003">Cell membrane</keyword>
<sequence>MPDVTRIATDLIRAIGEPGVGLLIFLETVIPPIPSEVVLPFAGFAAAQGEMNAWLAWAWATAGSLAGAALFYVLGASLTYERLYAFAGKRWFVLFSQKDLDRGFRFFDRHGSVVVLVGRFVPFVRSVVSIPAGLNRMSFPWFLLLTAVGSGIWNAAFVVAGVRLGADYESVARYVDPASRVVVVLVVAGLVWLAVRKARAHRRRTAKQHTG</sequence>
<gene>
    <name evidence="9" type="ORF">KC207_10005</name>
</gene>
<comment type="caution">
    <text evidence="9">The sequence shown here is derived from an EMBL/GenBank/DDBJ whole genome shotgun (WGS) entry which is preliminary data.</text>
</comment>
<name>A0A941DC36_9MICO</name>
<dbReference type="EMBL" id="JAGSNF010000013">
    <property type="protein sequence ID" value="MBR7743622.1"/>
    <property type="molecule type" value="Genomic_DNA"/>
</dbReference>
<organism evidence="9 10">
    <name type="scientific">Phycicoccus avicenniae</name>
    <dbReference type="NCBI Taxonomy" id="2828860"/>
    <lineage>
        <taxon>Bacteria</taxon>
        <taxon>Bacillati</taxon>
        <taxon>Actinomycetota</taxon>
        <taxon>Actinomycetes</taxon>
        <taxon>Micrococcales</taxon>
        <taxon>Intrasporangiaceae</taxon>
        <taxon>Phycicoccus</taxon>
    </lineage>
</organism>
<evidence type="ECO:0000313" key="10">
    <source>
        <dbReference type="Proteomes" id="UP000677016"/>
    </source>
</evidence>
<comment type="subcellular location">
    <subcellularLocation>
        <location evidence="1">Cell membrane</location>
        <topology evidence="1">Multi-pass membrane protein</topology>
    </subcellularLocation>
</comment>
<evidence type="ECO:0000256" key="6">
    <source>
        <dbReference type="ARBA" id="ARBA00023136"/>
    </source>
</evidence>
<proteinExistence type="inferred from homology"/>
<dbReference type="Proteomes" id="UP000677016">
    <property type="component" value="Unassembled WGS sequence"/>
</dbReference>
<keyword evidence="10" id="KW-1185">Reference proteome</keyword>
<comment type="similarity">
    <text evidence="2">Belongs to the DedA family.</text>
</comment>
<protein>
    <submittedName>
        <fullName evidence="9">DedA family protein</fullName>
    </submittedName>
</protein>
<reference evidence="9" key="1">
    <citation type="submission" date="2021-04" db="EMBL/GenBank/DDBJ databases">
        <title>Phycicoccus avicenniae sp. nov., a novel endophytic actinomycetes isolated from branch of Avicennia mariana.</title>
        <authorList>
            <person name="Tuo L."/>
        </authorList>
    </citation>
    <scope>NUCLEOTIDE SEQUENCE</scope>
    <source>
        <strain evidence="9">BSK3Z-2</strain>
    </source>
</reference>
<evidence type="ECO:0000256" key="1">
    <source>
        <dbReference type="ARBA" id="ARBA00004651"/>
    </source>
</evidence>
<keyword evidence="6 7" id="KW-0472">Membrane</keyword>